<accession>A0ABQ9GNS2</accession>
<keyword evidence="2" id="KW-1185">Reference proteome</keyword>
<comment type="caution">
    <text evidence="1">The sequence shown here is derived from an EMBL/GenBank/DDBJ whole genome shotgun (WGS) entry which is preliminary data.</text>
</comment>
<gene>
    <name evidence="1" type="ORF">PR048_024503</name>
</gene>
<proteinExistence type="predicted"/>
<dbReference type="Proteomes" id="UP001159363">
    <property type="component" value="Chromosome 9"/>
</dbReference>
<sequence length="97" mass="11155">MDSKRTTESDIFPVTVTVSTAERSLSAVRRLKSWIRQRMGQQRLSGLALLHVHQNIDIYPQQVLPENELVVWNLYFSKRIHRTLCSTSIANIFAQGT</sequence>
<reference evidence="1 2" key="1">
    <citation type="submission" date="2023-02" db="EMBL/GenBank/DDBJ databases">
        <title>LHISI_Scaffold_Assembly.</title>
        <authorList>
            <person name="Stuart O.P."/>
            <person name="Cleave R."/>
            <person name="Magrath M.J.L."/>
            <person name="Mikheyev A.S."/>
        </authorList>
    </citation>
    <scope>NUCLEOTIDE SEQUENCE [LARGE SCALE GENOMIC DNA]</scope>
    <source>
        <strain evidence="1">Daus_M_001</strain>
        <tissue evidence="1">Leg muscle</tissue>
    </source>
</reference>
<evidence type="ECO:0000313" key="2">
    <source>
        <dbReference type="Proteomes" id="UP001159363"/>
    </source>
</evidence>
<name>A0ABQ9GNS2_9NEOP</name>
<evidence type="ECO:0000313" key="1">
    <source>
        <dbReference type="EMBL" id="KAJ8873673.1"/>
    </source>
</evidence>
<dbReference type="EMBL" id="JARBHB010000010">
    <property type="protein sequence ID" value="KAJ8873673.1"/>
    <property type="molecule type" value="Genomic_DNA"/>
</dbReference>
<organism evidence="1 2">
    <name type="scientific">Dryococelus australis</name>
    <dbReference type="NCBI Taxonomy" id="614101"/>
    <lineage>
        <taxon>Eukaryota</taxon>
        <taxon>Metazoa</taxon>
        <taxon>Ecdysozoa</taxon>
        <taxon>Arthropoda</taxon>
        <taxon>Hexapoda</taxon>
        <taxon>Insecta</taxon>
        <taxon>Pterygota</taxon>
        <taxon>Neoptera</taxon>
        <taxon>Polyneoptera</taxon>
        <taxon>Phasmatodea</taxon>
        <taxon>Verophasmatodea</taxon>
        <taxon>Anareolatae</taxon>
        <taxon>Phasmatidae</taxon>
        <taxon>Eurycanthinae</taxon>
        <taxon>Dryococelus</taxon>
    </lineage>
</organism>
<protein>
    <submittedName>
        <fullName evidence="1">Uncharacterized protein</fullName>
    </submittedName>
</protein>